<evidence type="ECO:0000256" key="1">
    <source>
        <dbReference type="ARBA" id="ARBA00022729"/>
    </source>
</evidence>
<protein>
    <recommendedName>
        <fullName evidence="2">DUF4174 domain-containing protein</fullName>
    </recommendedName>
</protein>
<gene>
    <name evidence="3" type="ORF">P4O66_008209</name>
</gene>
<feature type="non-terminal residue" evidence="3">
    <location>
        <position position="1"/>
    </location>
</feature>
<name>A0AAD8ZG54_9TELE</name>
<dbReference type="InterPro" id="IPR025232">
    <property type="entry name" value="DUF4174"/>
</dbReference>
<evidence type="ECO:0000313" key="4">
    <source>
        <dbReference type="Proteomes" id="UP001239994"/>
    </source>
</evidence>
<dbReference type="Pfam" id="PF13778">
    <property type="entry name" value="DUF4174"/>
    <property type="match status" value="1"/>
</dbReference>
<organism evidence="3 4">
    <name type="scientific">Electrophorus voltai</name>
    <dbReference type="NCBI Taxonomy" id="2609070"/>
    <lineage>
        <taxon>Eukaryota</taxon>
        <taxon>Metazoa</taxon>
        <taxon>Chordata</taxon>
        <taxon>Craniata</taxon>
        <taxon>Vertebrata</taxon>
        <taxon>Euteleostomi</taxon>
        <taxon>Actinopterygii</taxon>
        <taxon>Neopterygii</taxon>
        <taxon>Teleostei</taxon>
        <taxon>Ostariophysi</taxon>
        <taxon>Gymnotiformes</taxon>
        <taxon>Gymnotoidei</taxon>
        <taxon>Gymnotidae</taxon>
        <taxon>Electrophorus</taxon>
    </lineage>
</organism>
<accession>A0AAD8ZG54</accession>
<dbReference type="AlphaFoldDB" id="A0AAD8ZG54"/>
<evidence type="ECO:0000313" key="3">
    <source>
        <dbReference type="EMBL" id="KAK1797859.1"/>
    </source>
</evidence>
<dbReference type="EMBL" id="JAROKS010000013">
    <property type="protein sequence ID" value="KAK1797859.1"/>
    <property type="molecule type" value="Genomic_DNA"/>
</dbReference>
<keyword evidence="4" id="KW-1185">Reference proteome</keyword>
<dbReference type="Proteomes" id="UP001239994">
    <property type="component" value="Unassembled WGS sequence"/>
</dbReference>
<sequence>HAQCGLDLRHVTVIELVGMYPAQLGRIRHRLIPPGLALQLRLLLQLSQNSFNLVLLDKQGVDKQRYTYPITAAELFSTIDTFPLRTEEAILQKEAGHSC</sequence>
<feature type="domain" description="DUF4174" evidence="2">
    <location>
        <begin position="2"/>
        <end position="88"/>
    </location>
</feature>
<reference evidence="3" key="1">
    <citation type="submission" date="2023-03" db="EMBL/GenBank/DDBJ databases">
        <title>Electrophorus voltai genome.</title>
        <authorList>
            <person name="Bian C."/>
        </authorList>
    </citation>
    <scope>NUCLEOTIDE SEQUENCE</scope>
    <source>
        <strain evidence="3">CB-2022</strain>
        <tissue evidence="3">Muscle</tissue>
    </source>
</reference>
<evidence type="ECO:0000259" key="2">
    <source>
        <dbReference type="Pfam" id="PF13778"/>
    </source>
</evidence>
<keyword evidence="1" id="KW-0732">Signal</keyword>
<proteinExistence type="predicted"/>
<comment type="caution">
    <text evidence="3">The sequence shown here is derived from an EMBL/GenBank/DDBJ whole genome shotgun (WGS) entry which is preliminary data.</text>
</comment>